<gene>
    <name evidence="1" type="ORF">NDU88_010335</name>
</gene>
<organism evidence="1 2">
    <name type="scientific">Pleurodeles waltl</name>
    <name type="common">Iberian ribbed newt</name>
    <dbReference type="NCBI Taxonomy" id="8319"/>
    <lineage>
        <taxon>Eukaryota</taxon>
        <taxon>Metazoa</taxon>
        <taxon>Chordata</taxon>
        <taxon>Craniata</taxon>
        <taxon>Vertebrata</taxon>
        <taxon>Euteleostomi</taxon>
        <taxon>Amphibia</taxon>
        <taxon>Batrachia</taxon>
        <taxon>Caudata</taxon>
        <taxon>Salamandroidea</taxon>
        <taxon>Salamandridae</taxon>
        <taxon>Pleurodelinae</taxon>
        <taxon>Pleurodeles</taxon>
    </lineage>
</organism>
<name>A0AAV7Q1W7_PLEWA</name>
<dbReference type="Proteomes" id="UP001066276">
    <property type="component" value="Chromosome 7"/>
</dbReference>
<sequence>MYYFPLRGNLIGWPLISGNDPQFTGGIRKVAKSCNAIGVRITDLETRTAALKVDVIGACGQTKAQESQLVGIQWKLEDQENWQRCKNLQVPGIPEDKERSDVRFFMVDLFCQAFLDLEGWNWTQEIQRALHVPMAQKQLARDDGKPQAILVYVENFLLRQIIFEKACWTPNAQLGTALLCEA</sequence>
<reference evidence="1" key="1">
    <citation type="journal article" date="2022" name="bioRxiv">
        <title>Sequencing and chromosome-scale assembly of the giantPleurodeles waltlgenome.</title>
        <authorList>
            <person name="Brown T."/>
            <person name="Elewa A."/>
            <person name="Iarovenko S."/>
            <person name="Subramanian E."/>
            <person name="Araus A.J."/>
            <person name="Petzold A."/>
            <person name="Susuki M."/>
            <person name="Suzuki K.-i.T."/>
            <person name="Hayashi T."/>
            <person name="Toyoda A."/>
            <person name="Oliveira C."/>
            <person name="Osipova E."/>
            <person name="Leigh N.D."/>
            <person name="Simon A."/>
            <person name="Yun M.H."/>
        </authorList>
    </citation>
    <scope>NUCLEOTIDE SEQUENCE</scope>
    <source>
        <strain evidence="1">20211129_DDA</strain>
        <tissue evidence="1">Liver</tissue>
    </source>
</reference>
<protein>
    <submittedName>
        <fullName evidence="1">Uncharacterized protein</fullName>
    </submittedName>
</protein>
<dbReference type="AlphaFoldDB" id="A0AAV7Q1W7"/>
<keyword evidence="2" id="KW-1185">Reference proteome</keyword>
<comment type="caution">
    <text evidence="1">The sequence shown here is derived from an EMBL/GenBank/DDBJ whole genome shotgun (WGS) entry which is preliminary data.</text>
</comment>
<evidence type="ECO:0000313" key="2">
    <source>
        <dbReference type="Proteomes" id="UP001066276"/>
    </source>
</evidence>
<proteinExistence type="predicted"/>
<dbReference type="EMBL" id="JANPWB010000011">
    <property type="protein sequence ID" value="KAJ1132005.1"/>
    <property type="molecule type" value="Genomic_DNA"/>
</dbReference>
<evidence type="ECO:0000313" key="1">
    <source>
        <dbReference type="EMBL" id="KAJ1132005.1"/>
    </source>
</evidence>
<accession>A0AAV7Q1W7</accession>